<dbReference type="EMBL" id="AP019309">
    <property type="protein sequence ID" value="BBH25715.1"/>
    <property type="molecule type" value="Genomic_DNA"/>
</dbReference>
<dbReference type="Proteomes" id="UP000268059">
    <property type="component" value="Chromosome"/>
</dbReference>
<dbReference type="InParanoid" id="A0A3G9JBI5"/>
<dbReference type="InterPro" id="IPR038765">
    <property type="entry name" value="Papain-like_cys_pep_sf"/>
</dbReference>
<proteinExistence type="predicted"/>
<dbReference type="SMART" id="SM00460">
    <property type="entry name" value="TGc"/>
    <property type="match status" value="1"/>
</dbReference>
<dbReference type="SUPFAM" id="SSF54001">
    <property type="entry name" value="Cysteine proteinases"/>
    <property type="match status" value="1"/>
</dbReference>
<evidence type="ECO:0000256" key="1">
    <source>
        <dbReference type="SAM" id="Phobius"/>
    </source>
</evidence>
<dbReference type="InterPro" id="IPR008964">
    <property type="entry name" value="Invasin/intimin_cell_adhesion"/>
</dbReference>
<feature type="transmembrane region" description="Helical" evidence="1">
    <location>
        <begin position="7"/>
        <end position="27"/>
    </location>
</feature>
<keyword evidence="1" id="KW-1133">Transmembrane helix</keyword>
<dbReference type="Gene3D" id="2.60.40.1080">
    <property type="match status" value="1"/>
</dbReference>
<reference evidence="3 4" key="1">
    <citation type="submission" date="2018-11" db="EMBL/GenBank/DDBJ databases">
        <title>Novel Erysipelotrichaceae bacterium isolated from small intestine of a swine.</title>
        <authorList>
            <person name="Kim J.S."/>
            <person name="Choe H."/>
            <person name="Lee Y.R."/>
            <person name="Kim K.M."/>
            <person name="Park D.S."/>
        </authorList>
    </citation>
    <scope>NUCLEOTIDE SEQUENCE [LARGE SCALE GENOMIC DNA]</scope>
    <source>
        <strain evidence="3 4">SG0102</strain>
    </source>
</reference>
<dbReference type="SUPFAM" id="SSF49373">
    <property type="entry name" value="Invasin/intimin cell-adhesion fragments"/>
    <property type="match status" value="1"/>
</dbReference>
<evidence type="ECO:0000313" key="3">
    <source>
        <dbReference type="EMBL" id="BBH25715.1"/>
    </source>
</evidence>
<dbReference type="Pfam" id="PF02368">
    <property type="entry name" value="Big_2"/>
    <property type="match status" value="1"/>
</dbReference>
<keyword evidence="4" id="KW-1185">Reference proteome</keyword>
<protein>
    <recommendedName>
        <fullName evidence="2">Transglutaminase-like domain-containing protein</fullName>
    </recommendedName>
</protein>
<name>A0A3G9JBI5_9FIRM</name>
<dbReference type="PANTHER" id="PTHR46333">
    <property type="entry name" value="CYTOKINESIS PROTEIN 3"/>
    <property type="match status" value="1"/>
</dbReference>
<dbReference type="AlphaFoldDB" id="A0A3G9JBI5"/>
<dbReference type="InterPro" id="IPR003343">
    <property type="entry name" value="Big_2"/>
</dbReference>
<dbReference type="RefSeq" id="WP_125118641.1">
    <property type="nucleotide sequence ID" value="NZ_AP019309.1"/>
</dbReference>
<dbReference type="InterPro" id="IPR052557">
    <property type="entry name" value="CAP/Cytokinesis_protein"/>
</dbReference>
<gene>
    <name evidence="3" type="ORF">SG0102_06490</name>
</gene>
<keyword evidence="1" id="KW-0472">Membrane</keyword>
<dbReference type="InterPro" id="IPR002931">
    <property type="entry name" value="Transglutaminase-like"/>
</dbReference>
<dbReference type="Gene3D" id="3.10.620.30">
    <property type="match status" value="1"/>
</dbReference>
<dbReference type="PANTHER" id="PTHR46333:SF2">
    <property type="entry name" value="CYTOKINESIS PROTEIN 3"/>
    <property type="match status" value="1"/>
</dbReference>
<accession>A0A3G9JBI5</accession>
<evidence type="ECO:0000313" key="4">
    <source>
        <dbReference type="Proteomes" id="UP000268059"/>
    </source>
</evidence>
<dbReference type="GO" id="GO:0005737">
    <property type="term" value="C:cytoplasm"/>
    <property type="evidence" value="ECO:0007669"/>
    <property type="project" value="TreeGrafter"/>
</dbReference>
<feature type="domain" description="Transglutaminase-like" evidence="2">
    <location>
        <begin position="260"/>
        <end position="320"/>
    </location>
</feature>
<dbReference type="OrthoDB" id="9788327at2"/>
<dbReference type="KEGG" id="ebm:SG0102_06490"/>
<organism evidence="3 4">
    <name type="scientific">Intestinibaculum porci</name>
    <dbReference type="NCBI Taxonomy" id="2487118"/>
    <lineage>
        <taxon>Bacteria</taxon>
        <taxon>Bacillati</taxon>
        <taxon>Bacillota</taxon>
        <taxon>Erysipelotrichia</taxon>
        <taxon>Erysipelotrichales</taxon>
        <taxon>Erysipelotrichaceae</taxon>
        <taxon>Intestinibaculum</taxon>
    </lineage>
</organism>
<sequence length="356" mass="38915">MKDLGRYLNKFITAALICLAVIVTSVYDGHFNTEAKITYIKTLKIARGNSYKLTIKGKKGKIKWSTNKKKVATVSRGGKVTAKAKGTAKVTGKLANKKYITTVTVYNGASSSGNVRLTDVSSGSGDSVTINGDSASALTQLGQAIANRDTTITVALNETASAGQLTSQLFGVSNNYVNDYDYFSLRSYSYSATTSDTTTITYNISYRITKSYNDAFKSRLKSTMASLHLSGSHRDKIKKIHDYIVNHTDYVDGGYTAYNALIDGGAVCEGYALLFYEMCQEAGIDCRVVSGTAYGSRGEGNHAWNVVKDGDTWYNMDVTWDDTTDSMNYFMKSNSAFPKHYPDSRSNTFLNGLNRA</sequence>
<keyword evidence="1" id="KW-0812">Transmembrane</keyword>
<evidence type="ECO:0000259" key="2">
    <source>
        <dbReference type="SMART" id="SM00460"/>
    </source>
</evidence>
<dbReference type="Pfam" id="PF01841">
    <property type="entry name" value="Transglut_core"/>
    <property type="match status" value="1"/>
</dbReference>